<gene>
    <name evidence="1" type="ORF">J7W16_12110</name>
</gene>
<accession>A0A940WSV6</accession>
<dbReference type="EMBL" id="JAGKSQ010000004">
    <property type="protein sequence ID" value="MBP3951875.1"/>
    <property type="molecule type" value="Genomic_DNA"/>
</dbReference>
<protein>
    <submittedName>
        <fullName evidence="1">Uncharacterized protein</fullName>
    </submittedName>
</protein>
<comment type="caution">
    <text evidence="1">The sequence shown here is derived from an EMBL/GenBank/DDBJ whole genome shotgun (WGS) entry which is preliminary data.</text>
</comment>
<keyword evidence="2" id="KW-1185">Reference proteome</keyword>
<sequence>MTEEKVQKQATKEYGPYEFKLEGLEDGYRVTFKGNKEEIKSQRRVGASFINFLRQAEKAGWPIPFPFRLLLKFWSEYNGKGEKVG</sequence>
<reference evidence="1" key="1">
    <citation type="submission" date="2021-03" db="EMBL/GenBank/DDBJ databases">
        <title>Bacillus suaedae sp. nov., isolated from Suaeda aralocaspica.</title>
        <authorList>
            <person name="Lei R.F.R."/>
        </authorList>
    </citation>
    <scope>NUCLEOTIDE SEQUENCE</scope>
    <source>
        <strain evidence="1">YZJH907-2</strain>
    </source>
</reference>
<evidence type="ECO:0000313" key="1">
    <source>
        <dbReference type="EMBL" id="MBP3951875.1"/>
    </source>
</evidence>
<evidence type="ECO:0000313" key="2">
    <source>
        <dbReference type="Proteomes" id="UP000678228"/>
    </source>
</evidence>
<proteinExistence type="predicted"/>
<name>A0A940WSV6_9BACI</name>
<dbReference type="AlphaFoldDB" id="A0A940WSV6"/>
<dbReference type="RefSeq" id="WP_210597559.1">
    <property type="nucleotide sequence ID" value="NZ_JAGKSQ010000004.1"/>
</dbReference>
<organism evidence="1 2">
    <name type="scientific">Halalkalibacter suaedae</name>
    <dbReference type="NCBI Taxonomy" id="2822140"/>
    <lineage>
        <taxon>Bacteria</taxon>
        <taxon>Bacillati</taxon>
        <taxon>Bacillota</taxon>
        <taxon>Bacilli</taxon>
        <taxon>Bacillales</taxon>
        <taxon>Bacillaceae</taxon>
        <taxon>Halalkalibacter</taxon>
    </lineage>
</organism>
<dbReference type="Proteomes" id="UP000678228">
    <property type="component" value="Unassembled WGS sequence"/>
</dbReference>